<accession>A0A3B0VN75</accession>
<dbReference type="AlphaFoldDB" id="A0A3B0VN75"/>
<evidence type="ECO:0000313" key="1">
    <source>
        <dbReference type="EMBL" id="VAW41950.1"/>
    </source>
</evidence>
<sequence>AGFGWTDKEIYEGFSYNIQVRYALGYYNVEEGHFELRTMYDSTEKSLLRAKVQLFVSIGISPLWAKVELFSVDSYYFFPHTREK</sequence>
<feature type="non-terminal residue" evidence="1">
    <location>
        <position position="1"/>
    </location>
</feature>
<reference evidence="1" key="1">
    <citation type="submission" date="2018-06" db="EMBL/GenBank/DDBJ databases">
        <authorList>
            <person name="Zhirakovskaya E."/>
        </authorList>
    </citation>
    <scope>NUCLEOTIDE SEQUENCE</scope>
</reference>
<dbReference type="EMBL" id="UOEU01000870">
    <property type="protein sequence ID" value="VAW41950.1"/>
    <property type="molecule type" value="Genomic_DNA"/>
</dbReference>
<gene>
    <name evidence="1" type="ORF">MNBD_CHLOROFLEXI01-662</name>
</gene>
<protein>
    <submittedName>
        <fullName evidence="1">Uncharacterized protein</fullName>
    </submittedName>
</protein>
<organism evidence="1">
    <name type="scientific">hydrothermal vent metagenome</name>
    <dbReference type="NCBI Taxonomy" id="652676"/>
    <lineage>
        <taxon>unclassified sequences</taxon>
        <taxon>metagenomes</taxon>
        <taxon>ecological metagenomes</taxon>
    </lineage>
</organism>
<name>A0A3B0VN75_9ZZZZ</name>
<proteinExistence type="predicted"/>